<keyword evidence="1" id="KW-1133">Transmembrane helix</keyword>
<dbReference type="AlphaFoldDB" id="A0A645DVT7"/>
<keyword evidence="1" id="KW-0812">Transmembrane</keyword>
<name>A0A645DVT7_9ZZZZ</name>
<accession>A0A645DVT7</accession>
<proteinExistence type="predicted"/>
<feature type="transmembrane region" description="Helical" evidence="1">
    <location>
        <begin position="37"/>
        <end position="59"/>
    </location>
</feature>
<feature type="transmembrane region" description="Helical" evidence="1">
    <location>
        <begin position="6"/>
        <end position="25"/>
    </location>
</feature>
<dbReference type="Pfam" id="PF02698">
    <property type="entry name" value="DUF218"/>
    <property type="match status" value="1"/>
</dbReference>
<dbReference type="GO" id="GO:0005886">
    <property type="term" value="C:plasma membrane"/>
    <property type="evidence" value="ECO:0007669"/>
    <property type="project" value="TreeGrafter"/>
</dbReference>
<evidence type="ECO:0000313" key="3">
    <source>
        <dbReference type="EMBL" id="MPM92462.1"/>
    </source>
</evidence>
<feature type="domain" description="DUF218" evidence="2">
    <location>
        <begin position="70"/>
        <end position="205"/>
    </location>
</feature>
<dbReference type="CDD" id="cd06259">
    <property type="entry name" value="YdcF-like"/>
    <property type="match status" value="1"/>
</dbReference>
<dbReference type="InterPro" id="IPR014729">
    <property type="entry name" value="Rossmann-like_a/b/a_fold"/>
</dbReference>
<dbReference type="InterPro" id="IPR003848">
    <property type="entry name" value="DUF218"/>
</dbReference>
<dbReference type="Gene3D" id="3.40.50.620">
    <property type="entry name" value="HUPs"/>
    <property type="match status" value="1"/>
</dbReference>
<gene>
    <name evidence="3" type="ORF">SDC9_139597</name>
</gene>
<dbReference type="PANTHER" id="PTHR30336">
    <property type="entry name" value="INNER MEMBRANE PROTEIN, PROBABLE PERMEASE"/>
    <property type="match status" value="1"/>
</dbReference>
<evidence type="ECO:0000259" key="2">
    <source>
        <dbReference type="Pfam" id="PF02698"/>
    </source>
</evidence>
<keyword evidence="1" id="KW-0472">Membrane</keyword>
<evidence type="ECO:0000256" key="1">
    <source>
        <dbReference type="SAM" id="Phobius"/>
    </source>
</evidence>
<dbReference type="EMBL" id="VSSQ01039398">
    <property type="protein sequence ID" value="MPM92462.1"/>
    <property type="molecule type" value="Genomic_DNA"/>
</dbReference>
<reference evidence="3" key="1">
    <citation type="submission" date="2019-08" db="EMBL/GenBank/DDBJ databases">
        <authorList>
            <person name="Kucharzyk K."/>
            <person name="Murdoch R.W."/>
            <person name="Higgins S."/>
            <person name="Loffler F."/>
        </authorList>
    </citation>
    <scope>NUCLEOTIDE SEQUENCE</scope>
</reference>
<dbReference type="GO" id="GO:0000270">
    <property type="term" value="P:peptidoglycan metabolic process"/>
    <property type="evidence" value="ECO:0007669"/>
    <property type="project" value="TreeGrafter"/>
</dbReference>
<dbReference type="GO" id="GO:0043164">
    <property type="term" value="P:Gram-negative-bacterium-type cell wall biogenesis"/>
    <property type="evidence" value="ECO:0007669"/>
    <property type="project" value="TreeGrafter"/>
</dbReference>
<sequence>MAFAEFWLVLGCTLIAIFLFNYYNIDLLSYLPPLLKKIIYFSIVLGIFLFLTLEVLIVYNGCVKDEYKPDYILVLGAGLNGDKLSASLRLRLESSIKLHKKYPDIKIVVSGGQGPGENITEALAMKRFLLSNKVPDNLIIMEDKSTTTFENFTFTKEILDREYKISTPVNIAIVTNNFHMFRAKYIGEKVGFKIYRYPAPSKLISALNFYVREAFASVKTIMLKR</sequence>
<dbReference type="PANTHER" id="PTHR30336:SF4">
    <property type="entry name" value="ENVELOPE BIOGENESIS FACTOR ELYC"/>
    <property type="match status" value="1"/>
</dbReference>
<organism evidence="3">
    <name type="scientific">bioreactor metagenome</name>
    <dbReference type="NCBI Taxonomy" id="1076179"/>
    <lineage>
        <taxon>unclassified sequences</taxon>
        <taxon>metagenomes</taxon>
        <taxon>ecological metagenomes</taxon>
    </lineage>
</organism>
<dbReference type="InterPro" id="IPR051599">
    <property type="entry name" value="Cell_Envelope_Assoc"/>
</dbReference>
<comment type="caution">
    <text evidence="3">The sequence shown here is derived from an EMBL/GenBank/DDBJ whole genome shotgun (WGS) entry which is preliminary data.</text>
</comment>
<protein>
    <recommendedName>
        <fullName evidence="2">DUF218 domain-containing protein</fullName>
    </recommendedName>
</protein>